<dbReference type="Proteomes" id="UP000830401">
    <property type="component" value="Plasmid unnamed4"/>
</dbReference>
<protein>
    <submittedName>
        <fullName evidence="2">Uncharacterized protein</fullName>
    </submittedName>
</protein>
<organism evidence="2 3">
    <name type="scientific">Hymenobacter volaticus</name>
    <dbReference type="NCBI Taxonomy" id="2932254"/>
    <lineage>
        <taxon>Bacteria</taxon>
        <taxon>Pseudomonadati</taxon>
        <taxon>Bacteroidota</taxon>
        <taxon>Cytophagia</taxon>
        <taxon>Cytophagales</taxon>
        <taxon>Hymenobacteraceae</taxon>
        <taxon>Hymenobacter</taxon>
    </lineage>
</organism>
<evidence type="ECO:0000256" key="1">
    <source>
        <dbReference type="SAM" id="MobiDB-lite"/>
    </source>
</evidence>
<dbReference type="RefSeq" id="WP_245127050.1">
    <property type="nucleotide sequence ID" value="NZ_CP095065.1"/>
</dbReference>
<keyword evidence="3" id="KW-1185">Reference proteome</keyword>
<accession>A0ABY4GED9</accession>
<evidence type="ECO:0000313" key="3">
    <source>
        <dbReference type="Proteomes" id="UP000830401"/>
    </source>
</evidence>
<name>A0ABY4GED9_9BACT</name>
<proteinExistence type="predicted"/>
<sequence>MLIEALKELAAQNAALQARTATPKPKQPRPRPPLPPSRRGYGPWKPAVGKPSANRPGAIAALALFPLPASPCLVMKLFLPLILALPALPGFSQTLTNQGAILTVEAGARSTWPGACSTRPVAP</sequence>
<reference evidence="2" key="1">
    <citation type="submission" date="2022-04" db="EMBL/GenBank/DDBJ databases">
        <title>Hymenobacter sp. isolated from the air.</title>
        <authorList>
            <person name="Won M."/>
            <person name="Lee C.-M."/>
            <person name="Woen H.-Y."/>
            <person name="Kwon S.-W."/>
        </authorList>
    </citation>
    <scope>NUCLEOTIDE SEQUENCE</scope>
    <source>
        <strain evidence="2">5420S-77</strain>
        <plasmid evidence="2">unnamed4</plasmid>
    </source>
</reference>
<keyword evidence="2" id="KW-0614">Plasmid</keyword>
<evidence type="ECO:0000313" key="2">
    <source>
        <dbReference type="EMBL" id="UOQ69295.1"/>
    </source>
</evidence>
<feature type="region of interest" description="Disordered" evidence="1">
    <location>
        <begin position="14"/>
        <end position="49"/>
    </location>
</feature>
<dbReference type="EMBL" id="CP095065">
    <property type="protein sequence ID" value="UOQ69295.1"/>
    <property type="molecule type" value="Genomic_DNA"/>
</dbReference>
<geneLocation type="plasmid" evidence="2 3">
    <name>unnamed4</name>
</geneLocation>
<gene>
    <name evidence="2" type="ORF">MUN86_27985</name>
</gene>
<feature type="compositionally biased region" description="Low complexity" evidence="1">
    <location>
        <begin position="14"/>
        <end position="24"/>
    </location>
</feature>